<sequence length="60" mass="6725">MSLRSALGLAEPDTNQETQPGLPILSLCWDPLFNFLIRFFKPLRSRKPKAILANLPAETS</sequence>
<reference evidence="2" key="1">
    <citation type="journal article" date="2014" name="Front. Microbiol.">
        <title>High frequency of phylogenetically diverse reductive dehalogenase-homologous genes in deep subseafloor sedimentary metagenomes.</title>
        <authorList>
            <person name="Kawai M."/>
            <person name="Futagami T."/>
            <person name="Toyoda A."/>
            <person name="Takaki Y."/>
            <person name="Nishi S."/>
            <person name="Hori S."/>
            <person name="Arai W."/>
            <person name="Tsubouchi T."/>
            <person name="Morono Y."/>
            <person name="Uchiyama I."/>
            <person name="Ito T."/>
            <person name="Fujiyama A."/>
            <person name="Inagaki F."/>
            <person name="Takami H."/>
        </authorList>
    </citation>
    <scope>NUCLEOTIDE SEQUENCE</scope>
    <source>
        <strain evidence="2">Expedition CK06-06</strain>
    </source>
</reference>
<protein>
    <submittedName>
        <fullName evidence="2">Uncharacterized protein</fullName>
    </submittedName>
</protein>
<accession>X1VT87</accession>
<dbReference type="EMBL" id="BARW01040799">
    <property type="protein sequence ID" value="GAJ20561.1"/>
    <property type="molecule type" value="Genomic_DNA"/>
</dbReference>
<evidence type="ECO:0000313" key="2">
    <source>
        <dbReference type="EMBL" id="GAJ20561.1"/>
    </source>
</evidence>
<dbReference type="AlphaFoldDB" id="X1VT87"/>
<proteinExistence type="predicted"/>
<gene>
    <name evidence="2" type="ORF">S12H4_61458</name>
</gene>
<evidence type="ECO:0000256" key="1">
    <source>
        <dbReference type="SAM" id="MobiDB-lite"/>
    </source>
</evidence>
<comment type="caution">
    <text evidence="2">The sequence shown here is derived from an EMBL/GenBank/DDBJ whole genome shotgun (WGS) entry which is preliminary data.</text>
</comment>
<feature type="non-terminal residue" evidence="2">
    <location>
        <position position="60"/>
    </location>
</feature>
<organism evidence="2">
    <name type="scientific">marine sediment metagenome</name>
    <dbReference type="NCBI Taxonomy" id="412755"/>
    <lineage>
        <taxon>unclassified sequences</taxon>
        <taxon>metagenomes</taxon>
        <taxon>ecological metagenomes</taxon>
    </lineage>
</organism>
<name>X1VT87_9ZZZZ</name>
<feature type="region of interest" description="Disordered" evidence="1">
    <location>
        <begin position="1"/>
        <end position="20"/>
    </location>
</feature>